<organism evidence="1 2">
    <name type="scientific">Sorangium cellulosum</name>
    <name type="common">Polyangium cellulosum</name>
    <dbReference type="NCBI Taxonomy" id="56"/>
    <lineage>
        <taxon>Bacteria</taxon>
        <taxon>Pseudomonadati</taxon>
        <taxon>Myxococcota</taxon>
        <taxon>Polyangia</taxon>
        <taxon>Polyangiales</taxon>
        <taxon>Polyangiaceae</taxon>
        <taxon>Sorangium</taxon>
    </lineage>
</organism>
<dbReference type="EMBL" id="JELY01001542">
    <property type="protein sequence ID" value="KYF55415.1"/>
    <property type="molecule type" value="Genomic_DNA"/>
</dbReference>
<accession>A0A150PIB4</accession>
<sequence length="68" mass="7797">MSTGPARSRRLVRRSDDVWELHARLSSTVLCHLLNTIPEQFSTADLGEFVSLLRLRKEMVKDRCAVID</sequence>
<evidence type="ECO:0000313" key="2">
    <source>
        <dbReference type="Proteomes" id="UP000075420"/>
    </source>
</evidence>
<proteinExistence type="predicted"/>
<evidence type="ECO:0000313" key="1">
    <source>
        <dbReference type="EMBL" id="KYF55415.1"/>
    </source>
</evidence>
<comment type="caution">
    <text evidence="1">The sequence shown here is derived from an EMBL/GenBank/DDBJ whole genome shotgun (WGS) entry which is preliminary data.</text>
</comment>
<reference evidence="1 2" key="1">
    <citation type="submission" date="2014-02" db="EMBL/GenBank/DDBJ databases">
        <title>The small core and large imbalanced accessory genome model reveals a collaborative survival strategy of Sorangium cellulosum strains in nature.</title>
        <authorList>
            <person name="Han K."/>
            <person name="Peng R."/>
            <person name="Blom J."/>
            <person name="Li Y.-Z."/>
        </authorList>
    </citation>
    <scope>NUCLEOTIDE SEQUENCE [LARGE SCALE GENOMIC DNA]</scope>
    <source>
        <strain evidence="1 2">So0157-25</strain>
    </source>
</reference>
<dbReference type="AlphaFoldDB" id="A0A150PIB4"/>
<dbReference type="Proteomes" id="UP000075420">
    <property type="component" value="Unassembled WGS sequence"/>
</dbReference>
<gene>
    <name evidence="1" type="ORF">BE08_24330</name>
</gene>
<protein>
    <submittedName>
        <fullName evidence="1">Uncharacterized protein</fullName>
    </submittedName>
</protein>
<name>A0A150PIB4_SORCE</name>